<dbReference type="Gene3D" id="1.25.40.10">
    <property type="entry name" value="Tetratricopeptide repeat domain"/>
    <property type="match status" value="3"/>
</dbReference>
<dbReference type="Pfam" id="PF13041">
    <property type="entry name" value="PPR_2"/>
    <property type="match status" value="2"/>
</dbReference>
<feature type="repeat" description="PPR" evidence="3">
    <location>
        <begin position="79"/>
        <end position="113"/>
    </location>
</feature>
<organism evidence="4 5">
    <name type="scientific">Eruca vesicaria subsp. sativa</name>
    <name type="common">Garden rocket</name>
    <name type="synonym">Eruca sativa</name>
    <dbReference type="NCBI Taxonomy" id="29727"/>
    <lineage>
        <taxon>Eukaryota</taxon>
        <taxon>Viridiplantae</taxon>
        <taxon>Streptophyta</taxon>
        <taxon>Embryophyta</taxon>
        <taxon>Tracheophyta</taxon>
        <taxon>Spermatophyta</taxon>
        <taxon>Magnoliopsida</taxon>
        <taxon>eudicotyledons</taxon>
        <taxon>Gunneridae</taxon>
        <taxon>Pentapetalae</taxon>
        <taxon>rosids</taxon>
        <taxon>malvids</taxon>
        <taxon>Brassicales</taxon>
        <taxon>Brassicaceae</taxon>
        <taxon>Brassiceae</taxon>
        <taxon>Eruca</taxon>
    </lineage>
</organism>
<feature type="repeat" description="PPR" evidence="3">
    <location>
        <begin position="215"/>
        <end position="249"/>
    </location>
</feature>
<protein>
    <recommendedName>
        <fullName evidence="6">Pentatricopeptide repeat-containing protein</fullName>
    </recommendedName>
</protein>
<dbReference type="EMBL" id="CAKOAT010133044">
    <property type="protein sequence ID" value="CAH8337233.1"/>
    <property type="molecule type" value="Genomic_DNA"/>
</dbReference>
<dbReference type="InterPro" id="IPR011990">
    <property type="entry name" value="TPR-like_helical_dom_sf"/>
</dbReference>
<reference evidence="4 5" key="1">
    <citation type="submission" date="2022-03" db="EMBL/GenBank/DDBJ databases">
        <authorList>
            <person name="Macdonald S."/>
            <person name="Ahmed S."/>
            <person name="Newling K."/>
        </authorList>
    </citation>
    <scope>NUCLEOTIDE SEQUENCE [LARGE SCALE GENOMIC DNA]</scope>
</reference>
<dbReference type="PANTHER" id="PTHR47934">
    <property type="entry name" value="PENTATRICOPEPTIDE REPEAT-CONTAINING PROTEIN PET309, MITOCHONDRIAL"/>
    <property type="match status" value="1"/>
</dbReference>
<evidence type="ECO:0000256" key="1">
    <source>
        <dbReference type="ARBA" id="ARBA00007626"/>
    </source>
</evidence>
<feature type="repeat" description="PPR" evidence="3">
    <location>
        <begin position="149"/>
        <end position="183"/>
    </location>
</feature>
<feature type="repeat" description="PPR" evidence="3">
    <location>
        <begin position="114"/>
        <end position="148"/>
    </location>
</feature>
<evidence type="ECO:0000256" key="2">
    <source>
        <dbReference type="ARBA" id="ARBA00022737"/>
    </source>
</evidence>
<dbReference type="Proteomes" id="UP001642260">
    <property type="component" value="Unassembled WGS sequence"/>
</dbReference>
<dbReference type="Pfam" id="PF01535">
    <property type="entry name" value="PPR"/>
    <property type="match status" value="2"/>
</dbReference>
<feature type="repeat" description="PPR" evidence="3">
    <location>
        <begin position="9"/>
        <end position="43"/>
    </location>
</feature>
<dbReference type="NCBIfam" id="TIGR00756">
    <property type="entry name" value="PPR"/>
    <property type="match status" value="5"/>
</dbReference>
<dbReference type="FunFam" id="1.25.40.10:FF:000770">
    <property type="entry name" value="pentatricopeptide repeat-containing protein At5g39980, chloroplastic"/>
    <property type="match status" value="1"/>
</dbReference>
<evidence type="ECO:0000313" key="4">
    <source>
        <dbReference type="EMBL" id="CAH8337233.1"/>
    </source>
</evidence>
<keyword evidence="2" id="KW-0677">Repeat</keyword>
<feature type="repeat" description="PPR" evidence="3">
    <location>
        <begin position="44"/>
        <end position="78"/>
    </location>
</feature>
<dbReference type="PROSITE" id="PS51375">
    <property type="entry name" value="PPR"/>
    <property type="match status" value="6"/>
</dbReference>
<dbReference type="SUPFAM" id="SSF52058">
    <property type="entry name" value="L domain-like"/>
    <property type="match status" value="1"/>
</dbReference>
<dbReference type="PANTHER" id="PTHR47934:SF6">
    <property type="entry name" value="MITOCHONDRIAL GROUP I INTRON SPLICING FACTOR CCM1-RELATED"/>
    <property type="match status" value="1"/>
</dbReference>
<evidence type="ECO:0000256" key="3">
    <source>
        <dbReference type="PROSITE-ProRule" id="PRU00708"/>
    </source>
</evidence>
<dbReference type="AlphaFoldDB" id="A0ABC8JSD5"/>
<accession>A0ABC8JSD5</accession>
<comment type="similarity">
    <text evidence="1">Belongs to the PPR family. P subfamily.</text>
</comment>
<evidence type="ECO:0000313" key="5">
    <source>
        <dbReference type="Proteomes" id="UP001642260"/>
    </source>
</evidence>
<keyword evidence="5" id="KW-1185">Reference proteome</keyword>
<dbReference type="InterPro" id="IPR051114">
    <property type="entry name" value="Mito_RNA_Proc_CCM1"/>
</dbReference>
<sequence>MKEVNCPLDFTTFNVMIDVYGQLDMVKEADRLFWSMRKMDIEPNVVSYNTILRVYGEAELFGEAIHLFRLMQRKDIEQNVVTYNTMIKIYGTTMEHEKATNLVQEMQSRGIELNAITYSTIISIWGKSGKLDQAATLFQKLRSSGVEIDQVLYQTMIVAYERVGLMGHAKRLLQELKRPNNIPRETAITILAKAGRIEEATWVFRQAFDSGEVKDIFVFGCMINLYLRNQRYVNVTEVFEKMRSAGYFPDSNIIAIVLNYYGKQREFERRIRFTERCKRKDVFFLMSYLVSVIPSSIGKLDKIEELLLHRSGFHGEIPTSYLDLTSLKVLDLCLNNLAGEITRSLSGKRLISLSLRSNLFEGSLPNSIGECFNVEKFQVHDNGLSGELPLGLWSSPKSKIIRAGNNRFTSQVTEYISLASSLEQVEIDNNSFSGAIPHDLGVIKNLYKFSASENGFEGGLPQNFCVSPVLSIVNISYISLPGKITKLKNCMKLCLFVSWRECIYRWNQYFFYSVSLSYCVSVKTKTS</sequence>
<gene>
    <name evidence="4" type="ORF">ERUC_LOCUS14250</name>
</gene>
<dbReference type="InterPro" id="IPR032675">
    <property type="entry name" value="LRR_dom_sf"/>
</dbReference>
<dbReference type="InterPro" id="IPR002885">
    <property type="entry name" value="PPR_rpt"/>
</dbReference>
<name>A0ABC8JSD5_ERUVS</name>
<comment type="caution">
    <text evidence="4">The sequence shown here is derived from an EMBL/GenBank/DDBJ whole genome shotgun (WGS) entry which is preliminary data.</text>
</comment>
<proteinExistence type="inferred from homology"/>
<evidence type="ECO:0008006" key="6">
    <source>
        <dbReference type="Google" id="ProtNLM"/>
    </source>
</evidence>
<dbReference type="Gene3D" id="3.80.10.10">
    <property type="entry name" value="Ribonuclease Inhibitor"/>
    <property type="match status" value="2"/>
</dbReference>